<reference evidence="2" key="1">
    <citation type="submission" date="2016-02" db="EMBL/GenBank/DDBJ databases">
        <title>Genomic analyses of a collection of pathogenic Corynebacterium diphtheriae.</title>
        <authorList>
            <person name="Sangal V."/>
            <person name="Titov L."/>
        </authorList>
    </citation>
    <scope>NUCLEOTIDE SEQUENCE [LARGE SCALE GENOMIC DNA]</scope>
    <source>
        <strain evidence="2">1438</strain>
    </source>
</reference>
<dbReference type="AlphaFoldDB" id="A0A854NJA0"/>
<organism evidence="1 2">
    <name type="scientific">Corynebacterium diphtheriae bv. mitis</name>
    <dbReference type="NCBI Taxonomy" id="1806053"/>
    <lineage>
        <taxon>Bacteria</taxon>
        <taxon>Bacillati</taxon>
        <taxon>Actinomycetota</taxon>
        <taxon>Actinomycetes</taxon>
        <taxon>Mycobacteriales</taxon>
        <taxon>Corynebacteriaceae</taxon>
        <taxon>Corynebacterium</taxon>
    </lineage>
</organism>
<protein>
    <submittedName>
        <fullName evidence="1">Uncharacterized protein</fullName>
    </submittedName>
</protein>
<dbReference type="RefSeq" id="WP_088295674.1">
    <property type="nucleotide sequence ID" value="NZ_LSZF01000003.1"/>
</dbReference>
<comment type="caution">
    <text evidence="1">The sequence shown here is derived from an EMBL/GenBank/DDBJ whole genome shotgun (WGS) entry which is preliminary data.</text>
</comment>
<accession>A0A854NJA0</accession>
<proteinExistence type="predicted"/>
<evidence type="ECO:0000313" key="1">
    <source>
        <dbReference type="EMBL" id="OWM35900.1"/>
    </source>
</evidence>
<feature type="non-terminal residue" evidence="1">
    <location>
        <position position="1"/>
    </location>
</feature>
<dbReference type="EMBL" id="LSZF01000003">
    <property type="protein sequence ID" value="OWM35900.1"/>
    <property type="molecule type" value="Genomic_DNA"/>
</dbReference>
<dbReference type="Proteomes" id="UP000197692">
    <property type="component" value="Unassembled WGS sequence"/>
</dbReference>
<name>A0A854NJA0_CORDP</name>
<sequence length="85" mass="8764">LLQKALDSATESHALADADAGLISLALANAWALDQIEDQGKVSLIGNITGPYREVLEALSLTPTTRNEAANDSFAAALAALADQS</sequence>
<gene>
    <name evidence="1" type="ORF">AY602_09635</name>
</gene>
<evidence type="ECO:0000313" key="2">
    <source>
        <dbReference type="Proteomes" id="UP000197692"/>
    </source>
</evidence>